<proteinExistence type="predicted"/>
<dbReference type="InterPro" id="IPR016155">
    <property type="entry name" value="Mopterin_synth/thiamin_S_b"/>
</dbReference>
<name>A0ABS2WUS2_9BACT</name>
<protein>
    <submittedName>
        <fullName evidence="1">MoaD/ThiS family protein</fullName>
    </submittedName>
</protein>
<reference evidence="1" key="1">
    <citation type="submission" date="2021-02" db="EMBL/GenBank/DDBJ databases">
        <title>Sulfurospirillum tamanensis sp. nov.</title>
        <authorList>
            <person name="Frolova A."/>
            <person name="Merkel A."/>
            <person name="Slobodkin A."/>
        </authorList>
    </citation>
    <scope>NUCLEOTIDE SEQUENCE</scope>
    <source>
        <strain evidence="1">T05b</strain>
    </source>
</reference>
<dbReference type="Gene3D" id="3.10.20.30">
    <property type="match status" value="1"/>
</dbReference>
<dbReference type="Pfam" id="PF02597">
    <property type="entry name" value="ThiS"/>
    <property type="match status" value="1"/>
</dbReference>
<gene>
    <name evidence="1" type="ORF">JWV37_11465</name>
</gene>
<dbReference type="InterPro" id="IPR003749">
    <property type="entry name" value="ThiS/MoaD-like"/>
</dbReference>
<organism evidence="1 2">
    <name type="scientific">Sulfurospirillum tamanense</name>
    <dbReference type="NCBI Taxonomy" id="2813362"/>
    <lineage>
        <taxon>Bacteria</taxon>
        <taxon>Pseudomonadati</taxon>
        <taxon>Campylobacterota</taxon>
        <taxon>Epsilonproteobacteria</taxon>
        <taxon>Campylobacterales</taxon>
        <taxon>Sulfurospirillaceae</taxon>
        <taxon>Sulfurospirillum</taxon>
    </lineage>
</organism>
<dbReference type="RefSeq" id="WP_205459962.1">
    <property type="nucleotide sequence ID" value="NZ_JAFHKK010000036.1"/>
</dbReference>
<sequence>MAKVEFLGPIGRAPVEVSVRSLAELKEHFKDDAQLSEWLAICSVAVNDTLVCGLDTPINENDKISLLPPVCGG</sequence>
<dbReference type="Proteomes" id="UP000703590">
    <property type="component" value="Unassembled WGS sequence"/>
</dbReference>
<dbReference type="EMBL" id="JAFHKK010000036">
    <property type="protein sequence ID" value="MBN2965401.1"/>
    <property type="molecule type" value="Genomic_DNA"/>
</dbReference>
<dbReference type="InterPro" id="IPR012675">
    <property type="entry name" value="Beta-grasp_dom_sf"/>
</dbReference>
<accession>A0ABS2WUS2</accession>
<dbReference type="SUPFAM" id="SSF54285">
    <property type="entry name" value="MoaD/ThiS"/>
    <property type="match status" value="1"/>
</dbReference>
<comment type="caution">
    <text evidence="1">The sequence shown here is derived from an EMBL/GenBank/DDBJ whole genome shotgun (WGS) entry which is preliminary data.</text>
</comment>
<reference evidence="1" key="2">
    <citation type="submission" date="2021-02" db="EMBL/GenBank/DDBJ databases">
        <authorList>
            <person name="Merkel A.Y."/>
        </authorList>
    </citation>
    <scope>NUCLEOTIDE SEQUENCE</scope>
    <source>
        <strain evidence="1">T05b</strain>
    </source>
</reference>
<keyword evidence="2" id="KW-1185">Reference proteome</keyword>
<evidence type="ECO:0000313" key="2">
    <source>
        <dbReference type="Proteomes" id="UP000703590"/>
    </source>
</evidence>
<evidence type="ECO:0000313" key="1">
    <source>
        <dbReference type="EMBL" id="MBN2965401.1"/>
    </source>
</evidence>